<proteinExistence type="predicted"/>
<dbReference type="InterPro" id="IPR036514">
    <property type="entry name" value="SGNH_hydro_sf"/>
</dbReference>
<protein>
    <submittedName>
        <fullName evidence="1">Uncharacterized protein</fullName>
    </submittedName>
</protein>
<accession>A0A1D1VII4</accession>
<gene>
    <name evidence="1" type="primary">RvY_10557</name>
    <name evidence="1" type="synonym">RvY_10557.1</name>
    <name evidence="1" type="ORF">RvY_10557-1</name>
</gene>
<keyword evidence="2" id="KW-1185">Reference proteome</keyword>
<dbReference type="OrthoDB" id="10464605at2759"/>
<dbReference type="Proteomes" id="UP000186922">
    <property type="component" value="Unassembled WGS sequence"/>
</dbReference>
<reference evidence="1 2" key="1">
    <citation type="journal article" date="2016" name="Nat. Commun.">
        <title>Extremotolerant tardigrade genome and improved radiotolerance of human cultured cells by tardigrade-unique protein.</title>
        <authorList>
            <person name="Hashimoto T."/>
            <person name="Horikawa D.D."/>
            <person name="Saito Y."/>
            <person name="Kuwahara H."/>
            <person name="Kozuka-Hata H."/>
            <person name="Shin-I T."/>
            <person name="Minakuchi Y."/>
            <person name="Ohishi K."/>
            <person name="Motoyama A."/>
            <person name="Aizu T."/>
            <person name="Enomoto A."/>
            <person name="Kondo K."/>
            <person name="Tanaka S."/>
            <person name="Hara Y."/>
            <person name="Koshikawa S."/>
            <person name="Sagara H."/>
            <person name="Miura T."/>
            <person name="Yokobori S."/>
            <person name="Miyagawa K."/>
            <person name="Suzuki Y."/>
            <person name="Kubo T."/>
            <person name="Oyama M."/>
            <person name="Kohara Y."/>
            <person name="Fujiyama A."/>
            <person name="Arakawa K."/>
            <person name="Katayama T."/>
            <person name="Toyoda A."/>
            <person name="Kunieda T."/>
        </authorList>
    </citation>
    <scope>NUCLEOTIDE SEQUENCE [LARGE SCALE GENOMIC DNA]</scope>
    <source>
        <strain evidence="1 2">YOKOZUNA-1</strain>
    </source>
</reference>
<evidence type="ECO:0000313" key="1">
    <source>
        <dbReference type="EMBL" id="GAU99577.1"/>
    </source>
</evidence>
<name>A0A1D1VII4_RAMVA</name>
<organism evidence="1 2">
    <name type="scientific">Ramazzottius varieornatus</name>
    <name type="common">Water bear</name>
    <name type="synonym">Tardigrade</name>
    <dbReference type="NCBI Taxonomy" id="947166"/>
    <lineage>
        <taxon>Eukaryota</taxon>
        <taxon>Metazoa</taxon>
        <taxon>Ecdysozoa</taxon>
        <taxon>Tardigrada</taxon>
        <taxon>Eutardigrada</taxon>
        <taxon>Parachela</taxon>
        <taxon>Hypsibioidea</taxon>
        <taxon>Ramazzottiidae</taxon>
        <taxon>Ramazzottius</taxon>
    </lineage>
</organism>
<dbReference type="EMBL" id="BDGG01000005">
    <property type="protein sequence ID" value="GAU99577.1"/>
    <property type="molecule type" value="Genomic_DNA"/>
</dbReference>
<dbReference type="AlphaFoldDB" id="A0A1D1VII4"/>
<sequence>MLDGRRFLIKDTFNDTSFQDPARNISIMFFARWFPDEYLEKLLHKWQTANQNIPQYIFFESGAWSLFRYGESSLDLFVRNLSATAQHMAELRHRTTVIWMKTLPFHPTASSHQGHWVTDGNSSTLDKFGKEFEKVAVANQMVLWTSAFDDAKHNLDRYADHVHPGAALIRKVQLCFQSCQPTFDNSTRISAQICMRFPN</sequence>
<comment type="caution">
    <text evidence="1">The sequence shown here is derived from an EMBL/GenBank/DDBJ whole genome shotgun (WGS) entry which is preliminary data.</text>
</comment>
<dbReference type="SUPFAM" id="SSF52266">
    <property type="entry name" value="SGNH hydrolase"/>
    <property type="match status" value="1"/>
</dbReference>
<evidence type="ECO:0000313" key="2">
    <source>
        <dbReference type="Proteomes" id="UP000186922"/>
    </source>
</evidence>
<dbReference type="Gene3D" id="3.40.50.1110">
    <property type="entry name" value="SGNH hydrolase"/>
    <property type="match status" value="1"/>
</dbReference>